<dbReference type="RefSeq" id="WP_146782510.1">
    <property type="nucleotide sequence ID" value="NZ_CP042434.1"/>
</dbReference>
<dbReference type="SUPFAM" id="SSF141986">
    <property type="entry name" value="LD-carboxypeptidase A C-terminal domain-like"/>
    <property type="match status" value="1"/>
</dbReference>
<reference evidence="9 10" key="1">
    <citation type="journal article" date="2017" name="Int. J. Syst. Evol. Microbiol.">
        <title>Arachidicoccus ginsenosidivorans sp. nov., with ginsenoside-converting activity isolated from ginseng cultivating soil.</title>
        <authorList>
            <person name="Siddiqi M.Z."/>
            <person name="Aslam Z."/>
            <person name="Im W.T."/>
        </authorList>
    </citation>
    <scope>NUCLEOTIDE SEQUENCE [LARGE SCALE GENOMIC DNA]</scope>
    <source>
        <strain evidence="9 10">Gsoil 809</strain>
    </source>
</reference>
<keyword evidence="10" id="KW-1185">Reference proteome</keyword>
<comment type="similarity">
    <text evidence="1">Belongs to the peptidase S66 family.</text>
</comment>
<evidence type="ECO:0000313" key="10">
    <source>
        <dbReference type="Proteomes" id="UP000321291"/>
    </source>
</evidence>
<dbReference type="PANTHER" id="PTHR30237:SF2">
    <property type="entry name" value="MUREIN TETRAPEPTIDE CARBOXYPEPTIDASE"/>
    <property type="match status" value="1"/>
</dbReference>
<accession>A0A5B8VP05</accession>
<dbReference type="Proteomes" id="UP000321291">
    <property type="component" value="Chromosome"/>
</dbReference>
<dbReference type="Gene3D" id="3.50.30.60">
    <property type="entry name" value="LD-carboxypeptidase A C-terminal domain-like"/>
    <property type="match status" value="1"/>
</dbReference>
<dbReference type="Gene3D" id="3.40.50.10740">
    <property type="entry name" value="Class I glutamine amidotransferase-like"/>
    <property type="match status" value="1"/>
</dbReference>
<dbReference type="GO" id="GO:0006508">
    <property type="term" value="P:proteolysis"/>
    <property type="evidence" value="ECO:0007669"/>
    <property type="project" value="UniProtKB-KW"/>
</dbReference>
<organism evidence="9 10">
    <name type="scientific">Arachidicoccus ginsenosidivorans</name>
    <dbReference type="NCBI Taxonomy" id="496057"/>
    <lineage>
        <taxon>Bacteria</taxon>
        <taxon>Pseudomonadati</taxon>
        <taxon>Bacteroidota</taxon>
        <taxon>Chitinophagia</taxon>
        <taxon>Chitinophagales</taxon>
        <taxon>Chitinophagaceae</taxon>
        <taxon>Arachidicoccus</taxon>
    </lineage>
</organism>
<name>A0A5B8VP05_9BACT</name>
<feature type="active site" description="Nucleophile" evidence="6">
    <location>
        <position position="161"/>
    </location>
</feature>
<evidence type="ECO:0000256" key="6">
    <source>
        <dbReference type="PIRSR" id="PIRSR028757-1"/>
    </source>
</evidence>
<dbReference type="Pfam" id="PF17676">
    <property type="entry name" value="Peptidase_S66C"/>
    <property type="match status" value="1"/>
</dbReference>
<dbReference type="PIRSF" id="PIRSF028757">
    <property type="entry name" value="LD-carboxypeptidase"/>
    <property type="match status" value="1"/>
</dbReference>
<proteinExistence type="inferred from homology"/>
<dbReference type="InterPro" id="IPR003507">
    <property type="entry name" value="S66_fam"/>
</dbReference>
<gene>
    <name evidence="9" type="ORF">FSB73_12300</name>
</gene>
<evidence type="ECO:0000259" key="8">
    <source>
        <dbReference type="Pfam" id="PF17676"/>
    </source>
</evidence>
<dbReference type="GO" id="GO:0004180">
    <property type="term" value="F:carboxypeptidase activity"/>
    <property type="evidence" value="ECO:0007669"/>
    <property type="project" value="UniProtKB-KW"/>
</dbReference>
<evidence type="ECO:0000313" key="9">
    <source>
        <dbReference type="EMBL" id="QEC72335.1"/>
    </source>
</evidence>
<dbReference type="Pfam" id="PF02016">
    <property type="entry name" value="Peptidase_S66"/>
    <property type="match status" value="1"/>
</dbReference>
<dbReference type="EMBL" id="CP042434">
    <property type="protein sequence ID" value="QEC72335.1"/>
    <property type="molecule type" value="Genomic_DNA"/>
</dbReference>
<dbReference type="KEGG" id="agi:FSB73_12300"/>
<feature type="active site" description="Charge relay system" evidence="6">
    <location>
        <position position="262"/>
    </location>
</feature>
<dbReference type="InterPro" id="IPR027478">
    <property type="entry name" value="LdcA_N"/>
</dbReference>
<evidence type="ECO:0000256" key="3">
    <source>
        <dbReference type="ARBA" id="ARBA00022670"/>
    </source>
</evidence>
<dbReference type="AlphaFoldDB" id="A0A5B8VP05"/>
<protein>
    <submittedName>
        <fullName evidence="9">LD-carboxypeptidase</fullName>
    </submittedName>
</protein>
<evidence type="ECO:0000256" key="1">
    <source>
        <dbReference type="ARBA" id="ARBA00010233"/>
    </source>
</evidence>
<keyword evidence="2 9" id="KW-0121">Carboxypeptidase</keyword>
<evidence type="ECO:0000256" key="4">
    <source>
        <dbReference type="ARBA" id="ARBA00022801"/>
    </source>
</evidence>
<sequence length="361" mass="40431">MDRSKFLKTAGALLPLSLCSKNALLGAMNTHQKLSPDDNQSFNTGDLALRSASKIPPYLQKGDCIGITSPSGHIQYKELLPAISRIKSWGLTFKTGQTIGLKDGTFGGTDQQRATDFQLMLEDPAIKAILCARGGYGAVRIIDRIDFSSLNKNPKWIIGFSDATVFHMHIAHNYHMATLHSKMCNSFPDNWDKATEQQKATIDSIRDALMNTQKMHYRSLMNPMNRSGSAEAELIGGNMRTIENLSGTRSSLEAAGKILFLEETHEYLYNMDRMLWNLERTGQLKHLKGLIIGAMIRTPQRDPNDEMNKSIYELVMEKVKEYNYPVTFDFPVGHIVENYALKCGVPHRLDVTTIGTTLTEL</sequence>
<dbReference type="PANTHER" id="PTHR30237">
    <property type="entry name" value="MURAMOYLTETRAPEPTIDE CARBOXYPEPTIDASE"/>
    <property type="match status" value="1"/>
</dbReference>
<dbReference type="InterPro" id="IPR027461">
    <property type="entry name" value="Carboxypeptidase_A_C_sf"/>
</dbReference>
<feature type="domain" description="LD-carboxypeptidase C-terminal" evidence="8">
    <location>
        <begin position="232"/>
        <end position="349"/>
    </location>
</feature>
<keyword evidence="5" id="KW-0720">Serine protease</keyword>
<evidence type="ECO:0000256" key="5">
    <source>
        <dbReference type="ARBA" id="ARBA00022825"/>
    </source>
</evidence>
<dbReference type="OrthoDB" id="9807329at2"/>
<dbReference type="CDD" id="cd07025">
    <property type="entry name" value="Peptidase_S66"/>
    <property type="match status" value="1"/>
</dbReference>
<dbReference type="InterPro" id="IPR040449">
    <property type="entry name" value="Peptidase_S66_N"/>
</dbReference>
<keyword evidence="3" id="KW-0645">Protease</keyword>
<dbReference type="InterPro" id="IPR040921">
    <property type="entry name" value="Peptidase_S66C"/>
</dbReference>
<evidence type="ECO:0000256" key="2">
    <source>
        <dbReference type="ARBA" id="ARBA00022645"/>
    </source>
</evidence>
<dbReference type="GO" id="GO:0008236">
    <property type="term" value="F:serine-type peptidase activity"/>
    <property type="evidence" value="ECO:0007669"/>
    <property type="project" value="UniProtKB-KW"/>
</dbReference>
<feature type="domain" description="LD-carboxypeptidase N-terminal" evidence="7">
    <location>
        <begin position="65"/>
        <end position="180"/>
    </location>
</feature>
<dbReference type="InterPro" id="IPR029062">
    <property type="entry name" value="Class_I_gatase-like"/>
</dbReference>
<dbReference type="SUPFAM" id="SSF52317">
    <property type="entry name" value="Class I glutamine amidotransferase-like"/>
    <property type="match status" value="1"/>
</dbReference>
<feature type="active site" description="Charge relay system" evidence="6">
    <location>
        <position position="334"/>
    </location>
</feature>
<keyword evidence="4" id="KW-0378">Hydrolase</keyword>
<evidence type="ECO:0000259" key="7">
    <source>
        <dbReference type="Pfam" id="PF02016"/>
    </source>
</evidence>